<dbReference type="GO" id="GO:0070390">
    <property type="term" value="C:transcription export complex 2"/>
    <property type="evidence" value="ECO:0007669"/>
    <property type="project" value="TreeGrafter"/>
</dbReference>
<organism evidence="4 5">
    <name type="scientific">Aureobasidium melanogenum</name>
    <name type="common">Aureobasidium pullulans var. melanogenum</name>
    <dbReference type="NCBI Taxonomy" id="46634"/>
    <lineage>
        <taxon>Eukaryota</taxon>
        <taxon>Fungi</taxon>
        <taxon>Dikarya</taxon>
        <taxon>Ascomycota</taxon>
        <taxon>Pezizomycotina</taxon>
        <taxon>Dothideomycetes</taxon>
        <taxon>Dothideomycetidae</taxon>
        <taxon>Dothideales</taxon>
        <taxon>Saccotheciaceae</taxon>
        <taxon>Aureobasidium</taxon>
    </lineage>
</organism>
<evidence type="ECO:0000259" key="2">
    <source>
        <dbReference type="Pfam" id="PF03399"/>
    </source>
</evidence>
<feature type="compositionally biased region" description="Polar residues" evidence="1">
    <location>
        <begin position="1704"/>
        <end position="1721"/>
    </location>
</feature>
<feature type="compositionally biased region" description="Basic and acidic residues" evidence="1">
    <location>
        <begin position="609"/>
        <end position="623"/>
    </location>
</feature>
<gene>
    <name evidence="4" type="ORF">KCU76_g1715</name>
</gene>
<comment type="caution">
    <text evidence="4">The sequence shown here is derived from an EMBL/GenBank/DDBJ whole genome shotgun (WGS) entry which is preliminary data.</text>
</comment>
<dbReference type="InterPro" id="IPR005062">
    <property type="entry name" value="SAC3/GANP/THP3_conserved"/>
</dbReference>
<feature type="compositionally biased region" description="Polar residues" evidence="1">
    <location>
        <begin position="1471"/>
        <end position="1525"/>
    </location>
</feature>
<dbReference type="OrthoDB" id="264795at2759"/>
<protein>
    <recommendedName>
        <fullName evidence="6">SAC3 family protein 1</fullName>
    </recommendedName>
</protein>
<dbReference type="GO" id="GO:0006406">
    <property type="term" value="P:mRNA export from nucleus"/>
    <property type="evidence" value="ECO:0007669"/>
    <property type="project" value="TreeGrafter"/>
</dbReference>
<feature type="region of interest" description="Disordered" evidence="1">
    <location>
        <begin position="1276"/>
        <end position="1322"/>
    </location>
</feature>
<dbReference type="InterPro" id="IPR045107">
    <property type="entry name" value="SAC3/GANP/THP3"/>
</dbReference>
<dbReference type="PANTHER" id="PTHR12436:SF3">
    <property type="entry name" value="GERMINAL-CENTER ASSOCIATED NUCLEAR PROTEIN"/>
    <property type="match status" value="1"/>
</dbReference>
<evidence type="ECO:0000313" key="5">
    <source>
        <dbReference type="Proteomes" id="UP000779574"/>
    </source>
</evidence>
<feature type="compositionally biased region" description="Polar residues" evidence="1">
    <location>
        <begin position="1417"/>
        <end position="1440"/>
    </location>
</feature>
<feature type="region of interest" description="Disordered" evidence="1">
    <location>
        <begin position="1704"/>
        <end position="1761"/>
    </location>
</feature>
<feature type="compositionally biased region" description="Acidic residues" evidence="1">
    <location>
        <begin position="1218"/>
        <end position="1229"/>
    </location>
</feature>
<feature type="region of interest" description="Disordered" evidence="1">
    <location>
        <begin position="1342"/>
        <end position="1584"/>
    </location>
</feature>
<feature type="compositionally biased region" description="Polar residues" evidence="1">
    <location>
        <begin position="1276"/>
        <end position="1291"/>
    </location>
</feature>
<feature type="region of interest" description="Disordered" evidence="1">
    <location>
        <begin position="116"/>
        <end position="149"/>
    </location>
</feature>
<dbReference type="Pfam" id="PF03399">
    <property type="entry name" value="SAC3_GANP"/>
    <property type="match status" value="1"/>
</dbReference>
<evidence type="ECO:0000259" key="3">
    <source>
        <dbReference type="Pfam" id="PF11001"/>
    </source>
</evidence>
<feature type="compositionally biased region" description="Low complexity" evidence="1">
    <location>
        <begin position="761"/>
        <end position="784"/>
    </location>
</feature>
<dbReference type="Pfam" id="PF11001">
    <property type="entry name" value="AFUB_07903_YDR124W_hel"/>
    <property type="match status" value="1"/>
</dbReference>
<feature type="region of interest" description="Disordered" evidence="1">
    <location>
        <begin position="198"/>
        <end position="222"/>
    </location>
</feature>
<feature type="compositionally biased region" description="Polar residues" evidence="1">
    <location>
        <begin position="1840"/>
        <end position="1868"/>
    </location>
</feature>
<feature type="compositionally biased region" description="Polar residues" evidence="1">
    <location>
        <begin position="711"/>
        <end position="721"/>
    </location>
</feature>
<name>A0A9P8EUB8_AURME</name>
<feature type="compositionally biased region" description="Polar residues" evidence="1">
    <location>
        <begin position="1342"/>
        <end position="1362"/>
    </location>
</feature>
<dbReference type="InterPro" id="IPR047092">
    <property type="entry name" value="AFUB_07903/YDR124W-like_hel"/>
</dbReference>
<feature type="compositionally biased region" description="Acidic residues" evidence="1">
    <location>
        <begin position="2101"/>
        <end position="2131"/>
    </location>
</feature>
<feature type="compositionally biased region" description="Polar residues" evidence="1">
    <location>
        <begin position="25"/>
        <end position="45"/>
    </location>
</feature>
<feature type="compositionally biased region" description="Polar residues" evidence="1">
    <location>
        <begin position="1545"/>
        <end position="1572"/>
    </location>
</feature>
<feature type="region of interest" description="Disordered" evidence="1">
    <location>
        <begin position="1964"/>
        <end position="2020"/>
    </location>
</feature>
<feature type="region of interest" description="Disordered" evidence="1">
    <location>
        <begin position="606"/>
        <end position="795"/>
    </location>
</feature>
<dbReference type="GO" id="GO:0005737">
    <property type="term" value="C:cytoplasm"/>
    <property type="evidence" value="ECO:0007669"/>
    <property type="project" value="TreeGrafter"/>
</dbReference>
<feature type="compositionally biased region" description="Low complexity" evidence="1">
    <location>
        <begin position="1394"/>
        <end position="1412"/>
    </location>
</feature>
<feature type="region of interest" description="Disordered" evidence="1">
    <location>
        <begin position="1"/>
        <end position="45"/>
    </location>
</feature>
<feature type="region of interest" description="Disordered" evidence="1">
    <location>
        <begin position="352"/>
        <end position="409"/>
    </location>
</feature>
<feature type="domain" description="Subtelomeric hrmA-associated cluster protein AFUB-079030/YDR124W-like helical bundle" evidence="3">
    <location>
        <begin position="158"/>
        <end position="323"/>
    </location>
</feature>
<feature type="region of interest" description="Disordered" evidence="1">
    <location>
        <begin position="1794"/>
        <end position="1869"/>
    </location>
</feature>
<feature type="region of interest" description="Disordered" evidence="1">
    <location>
        <begin position="1213"/>
        <end position="1236"/>
    </location>
</feature>
<dbReference type="EMBL" id="JAHFXF010000039">
    <property type="protein sequence ID" value="KAG9699168.1"/>
    <property type="molecule type" value="Genomic_DNA"/>
</dbReference>
<feature type="compositionally biased region" description="Polar residues" evidence="1">
    <location>
        <begin position="2180"/>
        <end position="2191"/>
    </location>
</feature>
<reference evidence="4" key="2">
    <citation type="submission" date="2021-08" db="EMBL/GenBank/DDBJ databases">
        <authorList>
            <person name="Gostincar C."/>
            <person name="Sun X."/>
            <person name="Song Z."/>
            <person name="Gunde-Cimerman N."/>
        </authorList>
    </citation>
    <scope>NUCLEOTIDE SEQUENCE</scope>
    <source>
        <strain evidence="4">EXF-9911</strain>
    </source>
</reference>
<feature type="domain" description="SAC3/GANP/THP3 conserved" evidence="2">
    <location>
        <begin position="829"/>
        <end position="1138"/>
    </location>
</feature>
<feature type="compositionally biased region" description="Acidic residues" evidence="1">
    <location>
        <begin position="2141"/>
        <end position="2179"/>
    </location>
</feature>
<feature type="compositionally biased region" description="Low complexity" evidence="1">
    <location>
        <begin position="1443"/>
        <end position="1470"/>
    </location>
</feature>
<evidence type="ECO:0000256" key="1">
    <source>
        <dbReference type="SAM" id="MobiDB-lite"/>
    </source>
</evidence>
<feature type="compositionally biased region" description="Polar residues" evidence="1">
    <location>
        <begin position="1817"/>
        <end position="1832"/>
    </location>
</feature>
<proteinExistence type="predicted"/>
<reference evidence="4" key="1">
    <citation type="journal article" date="2021" name="J Fungi (Basel)">
        <title>Virulence traits and population genomics of the black yeast Aureobasidium melanogenum.</title>
        <authorList>
            <person name="Cernosa A."/>
            <person name="Sun X."/>
            <person name="Gostincar C."/>
            <person name="Fang C."/>
            <person name="Gunde-Cimerman N."/>
            <person name="Song Z."/>
        </authorList>
    </citation>
    <scope>NUCLEOTIDE SEQUENCE</scope>
    <source>
        <strain evidence="4">EXF-9911</strain>
    </source>
</reference>
<feature type="compositionally biased region" description="Low complexity" evidence="1">
    <location>
        <begin position="1300"/>
        <end position="1313"/>
    </location>
</feature>
<dbReference type="Gene3D" id="1.25.40.990">
    <property type="match status" value="1"/>
</dbReference>
<evidence type="ECO:0008006" key="6">
    <source>
        <dbReference type="Google" id="ProtNLM"/>
    </source>
</evidence>
<feature type="compositionally biased region" description="Low complexity" evidence="1">
    <location>
        <begin position="1971"/>
        <end position="1982"/>
    </location>
</feature>
<feature type="region of interest" description="Disordered" evidence="1">
    <location>
        <begin position="2090"/>
        <end position="2205"/>
    </location>
</feature>
<sequence length="2205" mass="243719">MVSSSQPANRYGKHAGVGKQPSKPPASSVSYRPITSSREQTLTLNRSRNVTLERDDSSAVSKKKYVANRLDSLPPHVLDRFYQVCIDNEDPSQITVSETALDPRAARILQIEEEPVQQHVNAPQKASKRKAVASADSSDEENEESWSNHGNMQITLHIANEDEVVHFLKMRFTQIQQLATKVIAKAWIKAICPKKQANFPYVDSNPRPDQSQKRRRPRHDGAPRIPLFWPDVELCRHKEPDHTRKTERTYLLVHLLRLHWTEQDWLASNGSGSEVPQKIKDRNWIGFLRDAFPVNKLEEVQGSNPDKAAMRRRYLNQIYKVAEDEQMMRHRMGPMNQKRSYTAGAGWVPAGTQAATSACQSDRQDSEDEEDSPVLNSTTMARMKSHSEDYAMSPKSEEQADNSESASSYSGVELMKEAKVEQAPFSGFLPADEIAVAGPSHGPDLKFDPADEPMTIPLGSVPPSEDMDFYEPSWGGSTTMVQRTPETYQQPQYAGTPNPWYGGASISHPQGQLPTVAVSNQPWNDYRHGFGPYQAETLPDRVMNEAVSHNAGFVNIHQMAMPAPFVQPIVTAADEGQHAMYQGSRMHYSHAPRDVLEVALNKSESQFLNEEKKGNDDDKHDSNETDDIDEIACGSANEPDTRRPLKMRYQHQRDAAVDDAPCPAKHSDPATVMSFVSGGRGGSSRGRGSSPFGAPAASKTTRPSFAPRARGNNQVRFNAQTRGASERGGRGSFRGSNASRGGGRGRGKTTPAPTPSPSPFAAPAQAQTPAQSSHASSSSSSSFADRFQALKKRREQERIHAIAQGFLADPDKPRTLAEAITPVGTCPDMCPEFERLERVVQKDVWGPELDDQGAPAEHRMVKKFRRAAAGIDEQLPSDLRPPSTLKETVDYLFNEMVANAESLGSVHHFVWDRTRAIRNDFSIQQITKPADVEIAIECYERIARFHILSLHQLAVPDKPYDKYDWYQEREQLDRTLLSLMQYYDDSRGRVECKNEAEFRAYLIIFQAQDPTPDLDERVNTWPVSVRSDRRVRIALDLNSAASNIVDPQGPLKPRAVYPVAREDWAHFFDLVRSNKVSYLMACVSEIYFKLVRRTALNAIWRGFKGQVVEFTLSLMTRILGFDDPEQTETFCQHFGFVFKASNSGGEDFLDLDSVKGKTFPVETPGLEHQTFSEDLVEVKRMGRSFSAVIGGYTVAEAQSSGLIDVNYDSQMEDHVEDQAEDSQAEDDPDSLFIPEGPSKSAFGNAAALTSSPFASPFALNKSPGEVQPPSLFAQSKPTNSGFGQPSASTGFNFGKPSVNPPSSETPTSAAASPFNSVFGQQPKSEDLNTFATAKPVVTSEVITSTQQPSKPTASLFSFTKPATNDDKASLKPLPTQSEAPGPTNFAKGPSLWGTPAPTATQQTTSITAPSSSVFEAPSTQSLPKPSFSFSPTSQTIAQPLQSPPSSSKSPFSFSSLTGDDSDSSKSTQQSIEPTQKPASLFSKPTTFPSEPPTLSQAPSPPATVNGTPEVSLFNPSPSSKLPQFNFSQPSQPKKPSPLSQSFSLNDQGESTTTKDSSASLFQSTVEPLSQTPVAPPPKPTKSKDDILEQLAREVVLDADRGLIRQFVEYHARQTVMGVYDELYMESIRELADTFRRETLSYRYGKRWREICWRRRLARQGRERRKRAKKDQSARELKRKLAAEKDAVDDFLKSTRSTVNLGASFQNPRLSLDPQTDGQTSLEEARDQSTTRDSHGNKRLKSLDNIDLETPKRKQPAATPRSNFLSFSMLGSQNRPAISSTPSRSNYFRLKALGINPVGETNPTPQVKKRLREDSEEAQAQAQPPNKKSQTPPSAVVARPSGSTRPLASGSAVTKSLSSGLTATKSLSKARQEDEELFARARAARQAMADSSAWYRSEIRKDDTRRKDEAGRSLTSPSMERARELARLRSSRPGAASPDVPAYRLRESRFVPRAQYNLAIEKARQKIESRSRSPSRLSTPRASQSPSRSAGKSLMALSTAKAQTSPLLAPSERQDTQATHSTAQFAALHKAPEPSEWQYEPIFFAESVDTALSEPNPKEHGSNLEDLAQNAMNEYVDLGSGDELEDLQQVEHSDQSTFEVNDMVDTEAFADDDDDDDDEEEDIEEADDEGEEYVGGYAQNPEDFEDEEVYDEDDPEEEEEEEEGLEDFDEEDGVDDDEVSDTSAINVSNNIKAGTGTADDAFELSD</sequence>
<feature type="compositionally biased region" description="Low complexity" evidence="1">
    <location>
        <begin position="1526"/>
        <end position="1544"/>
    </location>
</feature>
<accession>A0A9P8EUB8</accession>
<feature type="compositionally biased region" description="Basic and acidic residues" evidence="1">
    <location>
        <begin position="1722"/>
        <end position="1751"/>
    </location>
</feature>
<feature type="non-terminal residue" evidence="4">
    <location>
        <position position="2205"/>
    </location>
</feature>
<feature type="region of interest" description="Disordered" evidence="1">
    <location>
        <begin position="1897"/>
        <end position="1939"/>
    </location>
</feature>
<feature type="compositionally biased region" description="Basic and acidic residues" evidence="1">
    <location>
        <begin position="1897"/>
        <end position="1910"/>
    </location>
</feature>
<dbReference type="Proteomes" id="UP000779574">
    <property type="component" value="Unassembled WGS sequence"/>
</dbReference>
<dbReference type="PANTHER" id="PTHR12436">
    <property type="entry name" value="80 KDA MCM3-ASSOCIATED PROTEIN"/>
    <property type="match status" value="1"/>
</dbReference>
<evidence type="ECO:0000313" key="4">
    <source>
        <dbReference type="EMBL" id="KAG9699168.1"/>
    </source>
</evidence>